<reference evidence="1 2" key="1">
    <citation type="journal article" date="2016" name="Appl. Environ. Microbiol.">
        <title>Lack of Overt Genome Reduction in the Bryostatin-Producing Bryozoan Symbiont "Candidatus Endobugula sertula".</title>
        <authorList>
            <person name="Miller I.J."/>
            <person name="Vanee N."/>
            <person name="Fong S.S."/>
            <person name="Lim-Fong G.E."/>
            <person name="Kwan J.C."/>
        </authorList>
    </citation>
    <scope>NUCLEOTIDE SEQUENCE [LARGE SCALE GENOMIC DNA]</scope>
    <source>
        <strain evidence="1">AB1-4</strain>
    </source>
</reference>
<keyword evidence="1" id="KW-0808">Transferase</keyword>
<dbReference type="AlphaFoldDB" id="A0A1D2QT57"/>
<comment type="caution">
    <text evidence="1">The sequence shown here is derived from an EMBL/GenBank/DDBJ whole genome shotgun (WGS) entry which is preliminary data.</text>
</comment>
<dbReference type="EMBL" id="MDLC01000005">
    <property type="protein sequence ID" value="ODS24744.1"/>
    <property type="molecule type" value="Genomic_DNA"/>
</dbReference>
<organism evidence="1 2">
    <name type="scientific">Candidatus Endobugula sertula</name>
    <name type="common">Bugula neritina bacterial symbiont</name>
    <dbReference type="NCBI Taxonomy" id="62101"/>
    <lineage>
        <taxon>Bacteria</taxon>
        <taxon>Pseudomonadati</taxon>
        <taxon>Pseudomonadota</taxon>
        <taxon>Gammaproteobacteria</taxon>
        <taxon>Cellvibrionales</taxon>
        <taxon>Cellvibrionaceae</taxon>
        <taxon>Candidatus Endobugula</taxon>
    </lineage>
</organism>
<dbReference type="STRING" id="62101.AB835_02010"/>
<gene>
    <name evidence="1" type="ORF">AB835_02010</name>
</gene>
<dbReference type="GO" id="GO:0016740">
    <property type="term" value="F:transferase activity"/>
    <property type="evidence" value="ECO:0007669"/>
    <property type="project" value="UniProtKB-KW"/>
</dbReference>
<evidence type="ECO:0000313" key="2">
    <source>
        <dbReference type="Proteomes" id="UP000242502"/>
    </source>
</evidence>
<evidence type="ECO:0000313" key="1">
    <source>
        <dbReference type="EMBL" id="ODS24744.1"/>
    </source>
</evidence>
<dbReference type="Gene3D" id="3.40.1260.10">
    <property type="entry name" value="DsrEFH-like"/>
    <property type="match status" value="1"/>
</dbReference>
<name>A0A1D2QT57_9GAMM</name>
<dbReference type="InterPro" id="IPR027396">
    <property type="entry name" value="DsrEFH-like"/>
</dbReference>
<protein>
    <submittedName>
        <fullName evidence="1">Acyl-CoA transferase</fullName>
    </submittedName>
</protein>
<dbReference type="SUPFAM" id="SSF75169">
    <property type="entry name" value="DsrEFH-like"/>
    <property type="match status" value="1"/>
</dbReference>
<accession>A0A1D2QT57</accession>
<dbReference type="Proteomes" id="UP000242502">
    <property type="component" value="Unassembled WGS sequence"/>
</dbReference>
<proteinExistence type="predicted"/>
<sequence length="143" mass="15773">MFSVLLLPAFSVGQQHSPLDSGNANGYVARILNDSPNEVADALERAEKLYLDGKLPQGANPIAIILHGPEVEIFFKDNYEEYKKIVDLAARLSAFGVVDVRVCETQSGIMGRGRSSIHSFIGTVPFGPTEVKRLLDQQNYVYF</sequence>